<proteinExistence type="predicted"/>
<dbReference type="EMBL" id="ML208297">
    <property type="protein sequence ID" value="TFK71523.1"/>
    <property type="molecule type" value="Genomic_DNA"/>
</dbReference>
<organism evidence="1 2">
    <name type="scientific">Pluteus cervinus</name>
    <dbReference type="NCBI Taxonomy" id="181527"/>
    <lineage>
        <taxon>Eukaryota</taxon>
        <taxon>Fungi</taxon>
        <taxon>Dikarya</taxon>
        <taxon>Basidiomycota</taxon>
        <taxon>Agaricomycotina</taxon>
        <taxon>Agaricomycetes</taxon>
        <taxon>Agaricomycetidae</taxon>
        <taxon>Agaricales</taxon>
        <taxon>Pluteineae</taxon>
        <taxon>Pluteaceae</taxon>
        <taxon>Pluteus</taxon>
    </lineage>
</organism>
<sequence>MTTKWSRTALVLGPAVRGGLDGYPVRMVEERDETMGLTPFTPPIPAFKFSANLADPSQSVDSRKVVVSASEEESKSVWGGAIDVSLDVRSRSAVRFPQISRIPRRGVRDLINMGLEHKTSGRSRRGQSGHTTHTTYDPILLVHLISRANGNDVIRTNATMMDQFLSSRRERLSAYTVFDVNIMCVGIWGEFEKDESDDDNCWILCQVVRYCITSVILMLPHPTVPFQMITFELSTWDPQWLAYAVVGLSWTGGCGVSDQHAYNL</sequence>
<keyword evidence="2" id="KW-1185">Reference proteome</keyword>
<name>A0ACD3B0L6_9AGAR</name>
<evidence type="ECO:0000313" key="1">
    <source>
        <dbReference type="EMBL" id="TFK71523.1"/>
    </source>
</evidence>
<reference evidence="1 2" key="1">
    <citation type="journal article" date="2019" name="Nat. Ecol. Evol.">
        <title>Megaphylogeny resolves global patterns of mushroom evolution.</title>
        <authorList>
            <person name="Varga T."/>
            <person name="Krizsan K."/>
            <person name="Foldi C."/>
            <person name="Dima B."/>
            <person name="Sanchez-Garcia M."/>
            <person name="Sanchez-Ramirez S."/>
            <person name="Szollosi G.J."/>
            <person name="Szarkandi J.G."/>
            <person name="Papp V."/>
            <person name="Albert L."/>
            <person name="Andreopoulos W."/>
            <person name="Angelini C."/>
            <person name="Antonin V."/>
            <person name="Barry K.W."/>
            <person name="Bougher N.L."/>
            <person name="Buchanan P."/>
            <person name="Buyck B."/>
            <person name="Bense V."/>
            <person name="Catcheside P."/>
            <person name="Chovatia M."/>
            <person name="Cooper J."/>
            <person name="Damon W."/>
            <person name="Desjardin D."/>
            <person name="Finy P."/>
            <person name="Geml J."/>
            <person name="Haridas S."/>
            <person name="Hughes K."/>
            <person name="Justo A."/>
            <person name="Karasinski D."/>
            <person name="Kautmanova I."/>
            <person name="Kiss B."/>
            <person name="Kocsube S."/>
            <person name="Kotiranta H."/>
            <person name="LaButti K.M."/>
            <person name="Lechner B.E."/>
            <person name="Liimatainen K."/>
            <person name="Lipzen A."/>
            <person name="Lukacs Z."/>
            <person name="Mihaltcheva S."/>
            <person name="Morgado L.N."/>
            <person name="Niskanen T."/>
            <person name="Noordeloos M.E."/>
            <person name="Ohm R.A."/>
            <person name="Ortiz-Santana B."/>
            <person name="Ovrebo C."/>
            <person name="Racz N."/>
            <person name="Riley R."/>
            <person name="Savchenko A."/>
            <person name="Shiryaev A."/>
            <person name="Soop K."/>
            <person name="Spirin V."/>
            <person name="Szebenyi C."/>
            <person name="Tomsovsky M."/>
            <person name="Tulloss R.E."/>
            <person name="Uehling J."/>
            <person name="Grigoriev I.V."/>
            <person name="Vagvolgyi C."/>
            <person name="Papp T."/>
            <person name="Martin F.M."/>
            <person name="Miettinen O."/>
            <person name="Hibbett D.S."/>
            <person name="Nagy L.G."/>
        </authorList>
    </citation>
    <scope>NUCLEOTIDE SEQUENCE [LARGE SCALE GENOMIC DNA]</scope>
    <source>
        <strain evidence="1 2">NL-1719</strain>
    </source>
</reference>
<accession>A0ACD3B0L6</accession>
<dbReference type="Proteomes" id="UP000308600">
    <property type="component" value="Unassembled WGS sequence"/>
</dbReference>
<evidence type="ECO:0000313" key="2">
    <source>
        <dbReference type="Proteomes" id="UP000308600"/>
    </source>
</evidence>
<gene>
    <name evidence="1" type="ORF">BDN72DRAFT_856190</name>
</gene>
<protein>
    <submittedName>
        <fullName evidence="1">Uncharacterized protein</fullName>
    </submittedName>
</protein>